<evidence type="ECO:0000313" key="1">
    <source>
        <dbReference type="EMBL" id="QHT69652.1"/>
    </source>
</evidence>
<dbReference type="GO" id="GO:0004497">
    <property type="term" value="F:monooxygenase activity"/>
    <property type="evidence" value="ECO:0007669"/>
    <property type="project" value="UniProtKB-KW"/>
</dbReference>
<dbReference type="SUPFAM" id="SSF51905">
    <property type="entry name" value="FAD/NAD(P)-binding domain"/>
    <property type="match status" value="1"/>
</dbReference>
<protein>
    <submittedName>
        <fullName evidence="1">FAD-dependent monooxygenase</fullName>
    </submittedName>
</protein>
<name>A0A6C0GPY8_9BACT</name>
<keyword evidence="1" id="KW-0560">Oxidoreductase</keyword>
<keyword evidence="2" id="KW-1185">Reference proteome</keyword>
<dbReference type="KEGG" id="rhoz:GXP67_24885"/>
<dbReference type="PANTHER" id="PTHR43422">
    <property type="entry name" value="THIAMINE THIAZOLE SYNTHASE"/>
    <property type="match status" value="1"/>
</dbReference>
<dbReference type="Gene3D" id="3.50.50.60">
    <property type="entry name" value="FAD/NAD(P)-binding domain"/>
    <property type="match status" value="1"/>
</dbReference>
<reference evidence="1 2" key="1">
    <citation type="submission" date="2020-01" db="EMBL/GenBank/DDBJ databases">
        <authorList>
            <person name="Kim M.K."/>
        </authorList>
    </citation>
    <scope>NUCLEOTIDE SEQUENCE [LARGE SCALE GENOMIC DNA]</scope>
    <source>
        <strain evidence="1 2">172606-1</strain>
    </source>
</reference>
<dbReference type="PANTHER" id="PTHR43422:SF3">
    <property type="entry name" value="THIAMINE THIAZOLE SYNTHASE"/>
    <property type="match status" value="1"/>
</dbReference>
<dbReference type="InterPro" id="IPR036188">
    <property type="entry name" value="FAD/NAD-bd_sf"/>
</dbReference>
<dbReference type="EMBL" id="CP048222">
    <property type="protein sequence ID" value="QHT69652.1"/>
    <property type="molecule type" value="Genomic_DNA"/>
</dbReference>
<gene>
    <name evidence="1" type="ORF">GXP67_24885</name>
</gene>
<sequence>MEKNLGKSALVIGGSLAGLLAARVLSNHFENVTIIERDPVHNLPESRKGQPQTRHLHGLLVEGLKIITGYFPDLLEGLQTDGIPIMDMAQTMQWYCYGGYRANFEFGMKGVITSRPFLEWQIRKRVLDLPNVTLKDGYSVQKLIASENNKQITGVQLIKTGQETAPETLLADLIVDASGRGSRTPKWLEELGYKKPPESIVTCGVGYATRLFERKETQPENLKWIFITPQAPRQRRAGGVFPVEGNRWMVGLAGWHGDHAPTDEEGFNAFAKSLPAPDVYNIITHNKPLSDIISYKFPASLRHHYEKMDHFPDRYLVLGDAACSFNPFYGQGMTSAAMQALALETLLQTNNTLDGLAKPYFKKVAKIVDIPWQTAVGEDFRFPETKGKKAPGTNLINAYIDRVHKATHHDTVVGAAFLKVMNMLEPPTSLLSPRILWRVAKHSLQKN</sequence>
<organism evidence="1 2">
    <name type="scientific">Rhodocytophaga rosea</name>
    <dbReference type="NCBI Taxonomy" id="2704465"/>
    <lineage>
        <taxon>Bacteria</taxon>
        <taxon>Pseudomonadati</taxon>
        <taxon>Bacteroidota</taxon>
        <taxon>Cytophagia</taxon>
        <taxon>Cytophagales</taxon>
        <taxon>Rhodocytophagaceae</taxon>
        <taxon>Rhodocytophaga</taxon>
    </lineage>
</organism>
<evidence type="ECO:0000313" key="2">
    <source>
        <dbReference type="Proteomes" id="UP000480178"/>
    </source>
</evidence>
<dbReference type="PRINTS" id="PR00420">
    <property type="entry name" value="RNGMNOXGNASE"/>
</dbReference>
<keyword evidence="1" id="KW-0503">Monooxygenase</keyword>
<dbReference type="RefSeq" id="WP_162445637.1">
    <property type="nucleotide sequence ID" value="NZ_CP048222.1"/>
</dbReference>
<dbReference type="Proteomes" id="UP000480178">
    <property type="component" value="Chromosome"/>
</dbReference>
<accession>A0A6C0GPY8</accession>
<dbReference type="AlphaFoldDB" id="A0A6C0GPY8"/>
<proteinExistence type="predicted"/>